<organism evidence="1 2">
    <name type="scientific">Marimonas arenosa</name>
    <dbReference type="NCBI Taxonomy" id="1795305"/>
    <lineage>
        <taxon>Bacteria</taxon>
        <taxon>Pseudomonadati</taxon>
        <taxon>Pseudomonadota</taxon>
        <taxon>Alphaproteobacteria</taxon>
        <taxon>Rhodobacterales</taxon>
        <taxon>Paracoccaceae</taxon>
        <taxon>Marimonas</taxon>
    </lineage>
</organism>
<dbReference type="EMBL" id="JANHAX010000005">
    <property type="protein sequence ID" value="MDQ2091609.1"/>
    <property type="molecule type" value="Genomic_DNA"/>
</dbReference>
<dbReference type="Proteomes" id="UP001226762">
    <property type="component" value="Unassembled WGS sequence"/>
</dbReference>
<reference evidence="1" key="2">
    <citation type="submission" date="2023-02" db="EMBL/GenBank/DDBJ databases">
        <title>'Rhodoalgimonas zhirmunskyi' gen. nov., isolated from a red alga.</title>
        <authorList>
            <person name="Nedashkovskaya O.I."/>
            <person name="Otstavnykh N.Y."/>
            <person name="Bystritskaya E.P."/>
            <person name="Balabanova L.A."/>
            <person name="Isaeva M.P."/>
        </authorList>
    </citation>
    <scope>NUCLEOTIDE SEQUENCE</scope>
    <source>
        <strain evidence="1">KCTC 52189</strain>
    </source>
</reference>
<evidence type="ECO:0000313" key="2">
    <source>
        <dbReference type="Proteomes" id="UP001226762"/>
    </source>
</evidence>
<accession>A0AAE4B6R1</accession>
<evidence type="ECO:0000313" key="1">
    <source>
        <dbReference type="EMBL" id="MDQ2091609.1"/>
    </source>
</evidence>
<sequence>MPSFNVTGLTTTGQTLTSGEHGLITTNGTLATSGNAIDVSGGVVVSVYGVINAINGAAINAGTDSVLDLNVGSGGNIYAANTGTSGKATVYTAGAAALLVHNAGVIQSDWFAAIYANSAANTEIDINNSGVLQGDYGIFVNGSDTETTILNTGTIMGQSYAIYFLSSGTSSTVDFYNSGTLISAGTAYLGSDGTDQVVNNGVINGTVMLGGGDDTYDGRNGTLNG</sequence>
<dbReference type="AlphaFoldDB" id="A0AAE4B6R1"/>
<name>A0AAE4B6R1_9RHOB</name>
<proteinExistence type="predicted"/>
<dbReference type="RefSeq" id="WP_306736893.1">
    <property type="nucleotide sequence ID" value="NZ_JANHAX010000005.1"/>
</dbReference>
<keyword evidence="2" id="KW-1185">Reference proteome</keyword>
<protein>
    <submittedName>
        <fullName evidence="1">Uncharacterized protein</fullName>
    </submittedName>
</protein>
<reference evidence="1" key="1">
    <citation type="submission" date="2022-07" db="EMBL/GenBank/DDBJ databases">
        <authorList>
            <person name="Otstavnykh N."/>
            <person name="Isaeva M."/>
            <person name="Bystritskaya E."/>
        </authorList>
    </citation>
    <scope>NUCLEOTIDE SEQUENCE</scope>
    <source>
        <strain evidence="1">KCTC 52189</strain>
    </source>
</reference>
<feature type="non-terminal residue" evidence="1">
    <location>
        <position position="225"/>
    </location>
</feature>
<gene>
    <name evidence="1" type="ORF">NO357_17030</name>
</gene>
<comment type="caution">
    <text evidence="1">The sequence shown here is derived from an EMBL/GenBank/DDBJ whole genome shotgun (WGS) entry which is preliminary data.</text>
</comment>